<dbReference type="AlphaFoldDB" id="A9V4F3"/>
<dbReference type="KEGG" id="mbr:MONBRDRAFT_37888"/>
<protein>
    <submittedName>
        <fullName evidence="2">Uncharacterized protein</fullName>
    </submittedName>
</protein>
<organism evidence="2 3">
    <name type="scientific">Monosiga brevicollis</name>
    <name type="common">Choanoflagellate</name>
    <dbReference type="NCBI Taxonomy" id="81824"/>
    <lineage>
        <taxon>Eukaryota</taxon>
        <taxon>Choanoflagellata</taxon>
        <taxon>Craspedida</taxon>
        <taxon>Salpingoecidae</taxon>
        <taxon>Monosiga</taxon>
    </lineage>
</organism>
<evidence type="ECO:0000256" key="1">
    <source>
        <dbReference type="SAM" id="MobiDB-lite"/>
    </source>
</evidence>
<proteinExistence type="predicted"/>
<feature type="region of interest" description="Disordered" evidence="1">
    <location>
        <begin position="51"/>
        <end position="83"/>
    </location>
</feature>
<dbReference type="RefSeq" id="XP_001747524.1">
    <property type="nucleotide sequence ID" value="XM_001747472.1"/>
</dbReference>
<accession>A9V4F3</accession>
<sequence length="157" mass="16654">MAALASAVVRFPLAFNCQLCGAARELPRGVVAPLTLELTCAHLGEACVPPPSQTASASLRGKRHRSSSSASSTGARSEDKPANVGVIETRSLPTIDANVLVTVGKTEWPGRVMDINVEQQTCLIRFAGSGKGSETWHELADIQVIGEMQRSRRRGSS</sequence>
<keyword evidence="3" id="KW-1185">Reference proteome</keyword>
<dbReference type="Proteomes" id="UP000001357">
    <property type="component" value="Unassembled WGS sequence"/>
</dbReference>
<evidence type="ECO:0000313" key="3">
    <source>
        <dbReference type="Proteomes" id="UP000001357"/>
    </source>
</evidence>
<reference evidence="2 3" key="1">
    <citation type="journal article" date="2008" name="Nature">
        <title>The genome of the choanoflagellate Monosiga brevicollis and the origin of metazoans.</title>
        <authorList>
            <consortium name="JGI Sequencing"/>
            <person name="King N."/>
            <person name="Westbrook M.J."/>
            <person name="Young S.L."/>
            <person name="Kuo A."/>
            <person name="Abedin M."/>
            <person name="Chapman J."/>
            <person name="Fairclough S."/>
            <person name="Hellsten U."/>
            <person name="Isogai Y."/>
            <person name="Letunic I."/>
            <person name="Marr M."/>
            <person name="Pincus D."/>
            <person name="Putnam N."/>
            <person name="Rokas A."/>
            <person name="Wright K.J."/>
            <person name="Zuzow R."/>
            <person name="Dirks W."/>
            <person name="Good M."/>
            <person name="Goodstein D."/>
            <person name="Lemons D."/>
            <person name="Li W."/>
            <person name="Lyons J.B."/>
            <person name="Morris A."/>
            <person name="Nichols S."/>
            <person name="Richter D.J."/>
            <person name="Salamov A."/>
            <person name="Bork P."/>
            <person name="Lim W.A."/>
            <person name="Manning G."/>
            <person name="Miller W.T."/>
            <person name="McGinnis W."/>
            <person name="Shapiro H."/>
            <person name="Tjian R."/>
            <person name="Grigoriev I.V."/>
            <person name="Rokhsar D."/>
        </authorList>
    </citation>
    <scope>NUCLEOTIDE SEQUENCE [LARGE SCALE GENOMIC DNA]</scope>
    <source>
        <strain evidence="3">MX1 / ATCC 50154</strain>
    </source>
</reference>
<dbReference type="InParanoid" id="A9V4F3"/>
<dbReference type="EMBL" id="CH991558">
    <property type="protein sequence ID" value="EDQ87604.1"/>
    <property type="molecule type" value="Genomic_DNA"/>
</dbReference>
<name>A9V4F3_MONBE</name>
<gene>
    <name evidence="2" type="ORF">MONBRDRAFT_37888</name>
</gene>
<evidence type="ECO:0000313" key="2">
    <source>
        <dbReference type="EMBL" id="EDQ87604.1"/>
    </source>
</evidence>
<dbReference type="GeneID" id="5892752"/>